<dbReference type="HOGENOM" id="CLU_034178_0_1_10"/>
<keyword evidence="4 9" id="KW-0274">FAD</keyword>
<dbReference type="KEGG" id="mro:MROS_2811"/>
<dbReference type="Proteomes" id="UP000009011">
    <property type="component" value="Chromosome"/>
</dbReference>
<name>I7A846_MELRP</name>
<dbReference type="PANTHER" id="PTHR43153:SF1">
    <property type="entry name" value="ELECTRON TRANSFER FLAVOPROTEIN SUBUNIT ALPHA, MITOCHONDRIAL"/>
    <property type="match status" value="1"/>
</dbReference>
<gene>
    <name evidence="11" type="ordered locus">MROS_2811</name>
</gene>
<dbReference type="InterPro" id="IPR018206">
    <property type="entry name" value="ETF_asu_C_CS"/>
</dbReference>
<feature type="binding site" evidence="9">
    <location>
        <begin position="249"/>
        <end position="253"/>
    </location>
    <ligand>
        <name>FAD</name>
        <dbReference type="ChEBI" id="CHEBI:57692"/>
    </ligand>
</feature>
<feature type="binding site" evidence="9">
    <location>
        <begin position="266"/>
        <end position="273"/>
    </location>
    <ligand>
        <name>FAD</name>
        <dbReference type="ChEBI" id="CHEBI:57692"/>
    </ligand>
</feature>
<dbReference type="CDD" id="cd01715">
    <property type="entry name" value="ETF_alpha"/>
    <property type="match status" value="1"/>
</dbReference>
<dbReference type="Pfam" id="PF01012">
    <property type="entry name" value="ETF"/>
    <property type="match status" value="1"/>
</dbReference>
<dbReference type="InterPro" id="IPR029035">
    <property type="entry name" value="DHS-like_NAD/FAD-binding_dom"/>
</dbReference>
<dbReference type="eggNOG" id="COG2025">
    <property type="taxonomic scope" value="Bacteria"/>
</dbReference>
<evidence type="ECO:0000256" key="8">
    <source>
        <dbReference type="ARBA" id="ARBA00079299"/>
    </source>
</evidence>
<dbReference type="SUPFAM" id="SSF52402">
    <property type="entry name" value="Adenine nucleotide alpha hydrolases-like"/>
    <property type="match status" value="1"/>
</dbReference>
<evidence type="ECO:0000256" key="7">
    <source>
        <dbReference type="ARBA" id="ARBA00068674"/>
    </source>
</evidence>
<feature type="domain" description="Electron transfer flavoprotein alpha/beta-subunit N-terminal" evidence="10">
    <location>
        <begin position="5"/>
        <end position="190"/>
    </location>
</feature>
<accession>I7A846</accession>
<feature type="binding site" evidence="9">
    <location>
        <position position="287"/>
    </location>
    <ligand>
        <name>FAD</name>
        <dbReference type="ChEBI" id="CHEBI:57692"/>
    </ligand>
</feature>
<feature type="binding site" evidence="9">
    <location>
        <position position="210"/>
    </location>
    <ligand>
        <name>FAD</name>
        <dbReference type="ChEBI" id="CHEBI:57692"/>
    </ligand>
</feature>
<reference evidence="11 12" key="1">
    <citation type="journal article" date="2013" name="PLoS ONE">
        <title>Genomic analysis of Melioribacter roseus, facultatively anaerobic organotrophic bacterium representing a novel deep lineage within Bacteriodetes/Chlorobi group.</title>
        <authorList>
            <person name="Kadnikov V.V."/>
            <person name="Mardanov A.V."/>
            <person name="Podosokorskaya O.A."/>
            <person name="Gavrilov S.N."/>
            <person name="Kublanov I.V."/>
            <person name="Beletsky A.V."/>
            <person name="Bonch-Osmolovskaya E.A."/>
            <person name="Ravin N.V."/>
        </authorList>
    </citation>
    <scope>NUCLEOTIDE SEQUENCE [LARGE SCALE GENOMIC DNA]</scope>
    <source>
        <strain evidence="12">JCM 17771 / P3M-2</strain>
    </source>
</reference>
<evidence type="ECO:0000256" key="1">
    <source>
        <dbReference type="ARBA" id="ARBA00005817"/>
    </source>
</evidence>
<dbReference type="GO" id="GO:0050660">
    <property type="term" value="F:flavin adenine dinucleotide binding"/>
    <property type="evidence" value="ECO:0007669"/>
    <property type="project" value="InterPro"/>
</dbReference>
<dbReference type="FunFam" id="3.40.50.1220:FF:000001">
    <property type="entry name" value="Electron transfer flavoprotein, alpha subunit"/>
    <property type="match status" value="1"/>
</dbReference>
<dbReference type="InterPro" id="IPR014729">
    <property type="entry name" value="Rossmann-like_a/b/a_fold"/>
</dbReference>
<dbReference type="Pfam" id="PF00766">
    <property type="entry name" value="ETF_alpha"/>
    <property type="match status" value="1"/>
</dbReference>
<keyword evidence="3" id="KW-0285">Flavoprotein</keyword>
<evidence type="ECO:0000256" key="9">
    <source>
        <dbReference type="PIRSR" id="PIRSR000089-1"/>
    </source>
</evidence>
<dbReference type="PROSITE" id="PS00696">
    <property type="entry name" value="ETF_ALPHA"/>
    <property type="match status" value="1"/>
</dbReference>
<dbReference type="PIRSF" id="PIRSF000089">
    <property type="entry name" value="Electra_flavoP_a"/>
    <property type="match status" value="1"/>
</dbReference>
<dbReference type="AlphaFoldDB" id="I7A846"/>
<dbReference type="SMART" id="SM00893">
    <property type="entry name" value="ETF"/>
    <property type="match status" value="1"/>
</dbReference>
<dbReference type="GO" id="GO:0033539">
    <property type="term" value="P:fatty acid beta-oxidation using acyl-CoA dehydrogenase"/>
    <property type="evidence" value="ECO:0007669"/>
    <property type="project" value="TreeGrafter"/>
</dbReference>
<protein>
    <recommendedName>
        <fullName evidence="7">Electron transfer flavoprotein subunit alpha</fullName>
    </recommendedName>
    <alternativeName>
        <fullName evidence="8">Electron transfer flavoprotein large subunit</fullName>
    </alternativeName>
</protein>
<dbReference type="EMBL" id="CP003557">
    <property type="protein sequence ID" value="AFN76041.1"/>
    <property type="molecule type" value="Genomic_DNA"/>
</dbReference>
<evidence type="ECO:0000313" key="12">
    <source>
        <dbReference type="Proteomes" id="UP000009011"/>
    </source>
</evidence>
<proteinExistence type="inferred from homology"/>
<dbReference type="STRING" id="1191523.MROS_2811"/>
<evidence type="ECO:0000259" key="10">
    <source>
        <dbReference type="SMART" id="SM00893"/>
    </source>
</evidence>
<dbReference type="InterPro" id="IPR033947">
    <property type="entry name" value="ETF_alpha_N"/>
</dbReference>
<dbReference type="PATRIC" id="fig|1191523.3.peg.2947"/>
<evidence type="ECO:0000313" key="11">
    <source>
        <dbReference type="EMBL" id="AFN76041.1"/>
    </source>
</evidence>
<dbReference type="Gene3D" id="3.40.50.620">
    <property type="entry name" value="HUPs"/>
    <property type="match status" value="1"/>
</dbReference>
<dbReference type="SUPFAM" id="SSF52467">
    <property type="entry name" value="DHS-like NAD/FAD-binding domain"/>
    <property type="match status" value="1"/>
</dbReference>
<evidence type="ECO:0000256" key="3">
    <source>
        <dbReference type="ARBA" id="ARBA00022630"/>
    </source>
</evidence>
<organism evidence="11 12">
    <name type="scientific">Melioribacter roseus (strain DSM 23840 / JCM 17771 / VKM B-2668 / P3M-2)</name>
    <dbReference type="NCBI Taxonomy" id="1191523"/>
    <lineage>
        <taxon>Bacteria</taxon>
        <taxon>Pseudomonadati</taxon>
        <taxon>Ignavibacteriota</taxon>
        <taxon>Ignavibacteria</taxon>
        <taxon>Ignavibacteriales</taxon>
        <taxon>Melioribacteraceae</taxon>
        <taxon>Melioribacter</taxon>
    </lineage>
</organism>
<comment type="function">
    <text evidence="6">The electron transfer flavoprotein serves as a specific electron acceptor for other dehydrogenases. It transfers the electrons to the main respiratory chain via ETF-ubiquinone oxidoreductase (ETF dehydrogenase).</text>
</comment>
<keyword evidence="12" id="KW-1185">Reference proteome</keyword>
<dbReference type="OrthoDB" id="9770286at2"/>
<keyword evidence="5" id="KW-0249">Electron transport</keyword>
<sequence>MANKILVFLEQRQGQIKKSSYEAVSASIALSQNLNSEIEGVVIGGEVENVRLAGNYGLKKLYHIKNEQLENYSSSAYTDSLLEIINTADAQIIVFSSTSMGKDLAPRIAAKLDCGIVTDVTEWKVENGEIIATRPVYAGKALTDVKVKSEKKIFTLRPNVFKAEKISEQEAEIEVKNPGDLNLKTRVVDIKKSDTKLDVAEADIIVSGGRGMKAPENFKLIEELADLLGAATGASRAVVDAGWRPHSEQVGQTGKTVSPTLYIALGISGAIQHLAGMRSSKYIVAVNKDKDAPIFQIADYGIVGDVFEIVPAMIEELKKLRTIEHG</sequence>
<dbReference type="InterPro" id="IPR014731">
    <property type="entry name" value="ETF_asu_C"/>
</dbReference>
<evidence type="ECO:0000256" key="5">
    <source>
        <dbReference type="ARBA" id="ARBA00022982"/>
    </source>
</evidence>
<keyword evidence="2" id="KW-0813">Transport</keyword>
<dbReference type="InterPro" id="IPR014730">
    <property type="entry name" value="ETF_a/b_N"/>
</dbReference>
<dbReference type="GO" id="GO:0009055">
    <property type="term" value="F:electron transfer activity"/>
    <property type="evidence" value="ECO:0007669"/>
    <property type="project" value="InterPro"/>
</dbReference>
<comment type="cofactor">
    <cofactor evidence="9">
        <name>FAD</name>
        <dbReference type="ChEBI" id="CHEBI:57692"/>
    </cofactor>
    <text evidence="9">Binds 1 FAD per dimer.</text>
</comment>
<evidence type="ECO:0000256" key="4">
    <source>
        <dbReference type="ARBA" id="ARBA00022827"/>
    </source>
</evidence>
<dbReference type="PANTHER" id="PTHR43153">
    <property type="entry name" value="ELECTRON TRANSFER FLAVOPROTEIN ALPHA"/>
    <property type="match status" value="1"/>
</dbReference>
<dbReference type="InterPro" id="IPR001308">
    <property type="entry name" value="ETF_a/FixB"/>
</dbReference>
<evidence type="ECO:0000256" key="2">
    <source>
        <dbReference type="ARBA" id="ARBA00022448"/>
    </source>
</evidence>
<evidence type="ECO:0000256" key="6">
    <source>
        <dbReference type="ARBA" id="ARBA00025649"/>
    </source>
</evidence>
<dbReference type="Gene3D" id="3.40.50.1220">
    <property type="entry name" value="TPP-binding domain"/>
    <property type="match status" value="1"/>
</dbReference>
<dbReference type="RefSeq" id="WP_014857471.1">
    <property type="nucleotide sequence ID" value="NC_018178.1"/>
</dbReference>
<feature type="binding site" evidence="9">
    <location>
        <begin position="235"/>
        <end position="236"/>
    </location>
    <ligand>
        <name>FAD</name>
        <dbReference type="ChEBI" id="CHEBI:57692"/>
    </ligand>
</feature>
<comment type="similarity">
    <text evidence="1">Belongs to the ETF alpha-subunit/FixB family.</text>
</comment>